<evidence type="ECO:0000256" key="16">
    <source>
        <dbReference type="ARBA" id="ARBA00069221"/>
    </source>
</evidence>
<dbReference type="GO" id="GO:0009696">
    <property type="term" value="P:salicylic acid metabolic process"/>
    <property type="evidence" value="ECO:0007669"/>
    <property type="project" value="TreeGrafter"/>
</dbReference>
<evidence type="ECO:0000256" key="7">
    <source>
        <dbReference type="ARBA" id="ARBA00051735"/>
    </source>
</evidence>
<dbReference type="GO" id="GO:0080032">
    <property type="term" value="F:methyl jasmonate esterase activity"/>
    <property type="evidence" value="ECO:0007669"/>
    <property type="project" value="TreeGrafter"/>
</dbReference>
<evidence type="ECO:0000256" key="9">
    <source>
        <dbReference type="ARBA" id="ARBA00052033"/>
    </source>
</evidence>
<evidence type="ECO:0000259" key="20">
    <source>
        <dbReference type="Pfam" id="PF12697"/>
    </source>
</evidence>
<comment type="catalytic activity">
    <reaction evidence="10">
        <text>3-formylthiophene + hydrogen cyanide = (2S)-2-hydroxy-2-(thiophen-3-yl)acetonitrile</text>
        <dbReference type="Rhea" id="RHEA:77459"/>
        <dbReference type="ChEBI" id="CHEBI:18407"/>
        <dbReference type="ChEBI" id="CHEBI:87611"/>
        <dbReference type="ChEBI" id="CHEBI:197333"/>
    </reaction>
</comment>
<comment type="catalytic activity">
    <reaction evidence="3">
        <text>2-hydroxy-2-methylpropanenitrile = acetone + hydrogen cyanide</text>
        <dbReference type="Rhea" id="RHEA:11932"/>
        <dbReference type="ChEBI" id="CHEBI:15347"/>
        <dbReference type="ChEBI" id="CHEBI:15348"/>
        <dbReference type="ChEBI" id="CHEBI:18407"/>
    </reaction>
    <physiologicalReaction direction="left-to-right" evidence="3">
        <dbReference type="Rhea" id="RHEA:11933"/>
    </physiologicalReaction>
</comment>
<proteinExistence type="inferred from homology"/>
<feature type="domain" description="AB hydrolase-1" evidence="20">
    <location>
        <begin position="8"/>
        <end position="252"/>
    </location>
</feature>
<evidence type="ECO:0000256" key="3">
    <source>
        <dbReference type="ARBA" id="ARBA00050262"/>
    </source>
</evidence>
<evidence type="ECO:0000256" key="13">
    <source>
        <dbReference type="ARBA" id="ARBA00052826"/>
    </source>
</evidence>
<comment type="catalytic activity">
    <reaction evidence="9">
        <text>2-methylpropanal + hydrogen cyanide = (2S)-2-hydroxy-3-methylbutanenitrile</text>
        <dbReference type="Rhea" id="RHEA:77403"/>
        <dbReference type="ChEBI" id="CHEBI:18407"/>
        <dbReference type="ChEBI" id="CHEBI:48943"/>
        <dbReference type="ChEBI" id="CHEBI:197354"/>
    </reaction>
</comment>
<evidence type="ECO:0000256" key="19">
    <source>
        <dbReference type="ARBA" id="ARBA00079794"/>
    </source>
</evidence>
<evidence type="ECO:0000256" key="12">
    <source>
        <dbReference type="ARBA" id="ARBA00052609"/>
    </source>
</evidence>
<dbReference type="InterPro" id="IPR029058">
    <property type="entry name" value="AB_hydrolase_fold"/>
</dbReference>
<protein>
    <recommendedName>
        <fullName evidence="16">(S)-hydroxynitrile lyase</fullName>
        <ecNumber evidence="15">4.1.2.47</ecNumber>
    </recommendedName>
    <alternativeName>
        <fullName evidence="17">2-hydroxy-2-methylpropanenitrile lyase</fullName>
    </alternativeName>
    <alternativeName>
        <fullName evidence="18">Acetone cyanohydrin lyase</fullName>
    </alternativeName>
    <alternativeName>
        <fullName evidence="19">Hydroxynitrile lyase</fullName>
    </alternativeName>
</protein>
<dbReference type="GO" id="GO:0009694">
    <property type="term" value="P:jasmonic acid metabolic process"/>
    <property type="evidence" value="ECO:0007669"/>
    <property type="project" value="TreeGrafter"/>
</dbReference>
<evidence type="ECO:0000256" key="11">
    <source>
        <dbReference type="ARBA" id="ARBA00052600"/>
    </source>
</evidence>
<sequence>MMKGEKHFVLIHGANYGAWCWYKVATQLKSSGHNVTTLDMAGCGMNMKQVQDVGTISEYHEPLMTFMESLPSHEKVILVGHSLGGVSISVAMERFPEKVSVAVFVSAIIISENLTYPAIMQERRRRKEDTLLDTQLFFSNGPNKAPTAILFGPKYMESMMFQLSPPQDLTLALSLVRPFPLFGDDEQFLKDTTITKDKNGRVCKVSIICKGDKMLNEDSQMWMIERTGPFEEVKVIKDSDHMVMFSNPKELCSLLLEIAHKY</sequence>
<evidence type="ECO:0000256" key="4">
    <source>
        <dbReference type="ARBA" id="ARBA00050358"/>
    </source>
</evidence>
<evidence type="ECO:0000256" key="18">
    <source>
        <dbReference type="ARBA" id="ARBA00078291"/>
    </source>
</evidence>
<evidence type="ECO:0000256" key="2">
    <source>
        <dbReference type="ARBA" id="ARBA00050241"/>
    </source>
</evidence>
<dbReference type="AlphaFoldDB" id="A0AAN9R1B7"/>
<comment type="catalytic activity">
    <reaction evidence="11">
        <text>2,2-dimethylpropanal + hydrogen cyanide = (2S)-2-hydroxy-3,3-dimethylbutanenitrile</text>
        <dbReference type="Rhea" id="RHEA:77407"/>
        <dbReference type="ChEBI" id="CHEBI:18407"/>
        <dbReference type="ChEBI" id="CHEBI:141557"/>
        <dbReference type="ChEBI" id="CHEBI:197355"/>
    </reaction>
</comment>
<dbReference type="EC" id="4.1.2.47" evidence="15"/>
<dbReference type="GO" id="GO:0080030">
    <property type="term" value="F:methyl indole-3-acetate esterase activity"/>
    <property type="evidence" value="ECO:0007669"/>
    <property type="project" value="TreeGrafter"/>
</dbReference>
<evidence type="ECO:0000256" key="5">
    <source>
        <dbReference type="ARBA" id="ARBA00050608"/>
    </source>
</evidence>
<gene>
    <name evidence="21" type="ORF">VNO77_09183</name>
</gene>
<reference evidence="21 22" key="1">
    <citation type="submission" date="2024-01" db="EMBL/GenBank/DDBJ databases">
        <title>The genomes of 5 underutilized Papilionoideae crops provide insights into root nodulation and disease resistanc.</title>
        <authorList>
            <person name="Jiang F."/>
        </authorList>
    </citation>
    <scope>NUCLEOTIDE SEQUENCE [LARGE SCALE GENOMIC DNA]</scope>
    <source>
        <strain evidence="21">LVBAO_FW01</strain>
        <tissue evidence="21">Leaves</tissue>
    </source>
</reference>
<dbReference type="InterPro" id="IPR000073">
    <property type="entry name" value="AB_hydrolase_1"/>
</dbReference>
<dbReference type="FunFam" id="3.40.50.1820:FF:000051">
    <property type="entry name" value="(S)-hydroxynitrile lyase"/>
    <property type="match status" value="1"/>
</dbReference>
<dbReference type="InterPro" id="IPR045889">
    <property type="entry name" value="MES/HNL"/>
</dbReference>
<dbReference type="SUPFAM" id="SSF53474">
    <property type="entry name" value="alpha/beta-Hydrolases"/>
    <property type="match status" value="1"/>
</dbReference>
<evidence type="ECO:0000256" key="8">
    <source>
        <dbReference type="ARBA" id="ARBA00051977"/>
    </source>
</evidence>
<comment type="catalytic activity">
    <reaction evidence="5">
        <text>formylthiophene + hydrogen cyanide = (2R)-2-hydroxy-2-(thiophen-2-yl)acetonitrile</text>
        <dbReference type="Rhea" id="RHEA:77455"/>
        <dbReference type="ChEBI" id="CHEBI:18407"/>
        <dbReference type="ChEBI" id="CHEBI:87301"/>
        <dbReference type="ChEBI" id="CHEBI:197332"/>
    </reaction>
</comment>
<comment type="similarity">
    <text evidence="14">Belongs to the AB hydrolase superfamily. Hydroxynitrile lyase family.</text>
</comment>
<comment type="catalytic activity">
    <reaction evidence="1">
        <text>4-methoxybenzaldehyde + hydrogen cyanide = (2S)-2-hydroxy-2-(4-methoxyphenyl)acetonitrile</text>
        <dbReference type="Rhea" id="RHEA:77447"/>
        <dbReference type="ChEBI" id="CHEBI:18407"/>
        <dbReference type="ChEBI" id="CHEBI:28235"/>
        <dbReference type="ChEBI" id="CHEBI:197328"/>
    </reaction>
</comment>
<comment type="catalytic activity">
    <reaction evidence="4">
        <text>benzaldehyde + hydrogen cyanide = (S)-mandelonitrile</text>
        <dbReference type="Rhea" id="RHEA:77427"/>
        <dbReference type="ChEBI" id="CHEBI:17169"/>
        <dbReference type="ChEBI" id="CHEBI:18407"/>
        <dbReference type="ChEBI" id="CHEBI:36941"/>
    </reaction>
</comment>
<evidence type="ECO:0000256" key="10">
    <source>
        <dbReference type="ARBA" id="ARBA00052511"/>
    </source>
</evidence>
<name>A0AAN9R1B7_CANGL</name>
<evidence type="ECO:0000256" key="6">
    <source>
        <dbReference type="ARBA" id="ARBA00051647"/>
    </source>
</evidence>
<organism evidence="21 22">
    <name type="scientific">Canavalia gladiata</name>
    <name type="common">Sword bean</name>
    <name type="synonym">Dolichos gladiatus</name>
    <dbReference type="NCBI Taxonomy" id="3824"/>
    <lineage>
        <taxon>Eukaryota</taxon>
        <taxon>Viridiplantae</taxon>
        <taxon>Streptophyta</taxon>
        <taxon>Embryophyta</taxon>
        <taxon>Tracheophyta</taxon>
        <taxon>Spermatophyta</taxon>
        <taxon>Magnoliopsida</taxon>
        <taxon>eudicotyledons</taxon>
        <taxon>Gunneridae</taxon>
        <taxon>Pentapetalae</taxon>
        <taxon>rosids</taxon>
        <taxon>fabids</taxon>
        <taxon>Fabales</taxon>
        <taxon>Fabaceae</taxon>
        <taxon>Papilionoideae</taxon>
        <taxon>50 kb inversion clade</taxon>
        <taxon>NPAAA clade</taxon>
        <taxon>indigoferoid/millettioid clade</taxon>
        <taxon>Phaseoleae</taxon>
        <taxon>Canavalia</taxon>
    </lineage>
</organism>
<comment type="catalytic activity">
    <reaction evidence="6">
        <text>butan-2-one + hydrogen cyanide = 2-hydroxy-2-methylbutanenitrile</text>
        <dbReference type="Rhea" id="RHEA:77467"/>
        <dbReference type="ChEBI" id="CHEBI:18407"/>
        <dbReference type="ChEBI" id="CHEBI:28398"/>
        <dbReference type="ChEBI" id="CHEBI:60954"/>
    </reaction>
    <physiologicalReaction direction="right-to-left" evidence="6">
        <dbReference type="Rhea" id="RHEA:77469"/>
    </physiologicalReaction>
</comment>
<comment type="catalytic activity">
    <reaction evidence="2">
        <text>a monosubstituted aliphatic (S)-hydroxynitrile = an aldehyde + hydrogen cyanide</text>
        <dbReference type="Rhea" id="RHEA:56588"/>
        <dbReference type="ChEBI" id="CHEBI:17478"/>
        <dbReference type="ChEBI" id="CHEBI:18407"/>
        <dbReference type="ChEBI" id="CHEBI:140596"/>
        <dbReference type="EC" id="4.1.2.47"/>
    </reaction>
</comment>
<dbReference type="GO" id="GO:0080031">
    <property type="term" value="F:methyl salicylate esterase activity"/>
    <property type="evidence" value="ECO:0007669"/>
    <property type="project" value="TreeGrafter"/>
</dbReference>
<evidence type="ECO:0000313" key="21">
    <source>
        <dbReference type="EMBL" id="KAK7350493.1"/>
    </source>
</evidence>
<evidence type="ECO:0000313" key="22">
    <source>
        <dbReference type="Proteomes" id="UP001367508"/>
    </source>
</evidence>
<evidence type="ECO:0000256" key="15">
    <source>
        <dbReference type="ARBA" id="ARBA00066572"/>
    </source>
</evidence>
<comment type="catalytic activity">
    <reaction evidence="7">
        <text>a disubstituted aliphatic (S)-hydroxynitrile = a ketone + hydrogen cyanide</text>
        <dbReference type="Rhea" id="RHEA:56592"/>
        <dbReference type="ChEBI" id="CHEBI:17087"/>
        <dbReference type="ChEBI" id="CHEBI:18407"/>
        <dbReference type="ChEBI" id="CHEBI:140597"/>
        <dbReference type="EC" id="4.1.2.47"/>
    </reaction>
</comment>
<evidence type="ECO:0000256" key="1">
    <source>
        <dbReference type="ARBA" id="ARBA00050104"/>
    </source>
</evidence>
<comment type="catalytic activity">
    <reaction evidence="13">
        <text>an aromatic (S)-hydroxynitrile = an aromatic aldehyde + hydrogen cyanide</text>
        <dbReference type="Rhea" id="RHEA:54660"/>
        <dbReference type="ChEBI" id="CHEBI:18407"/>
        <dbReference type="ChEBI" id="CHEBI:33855"/>
        <dbReference type="ChEBI" id="CHEBI:138306"/>
        <dbReference type="EC" id="4.1.2.47"/>
    </reaction>
</comment>
<dbReference type="PANTHER" id="PTHR10992">
    <property type="entry name" value="METHYLESTERASE FAMILY MEMBER"/>
    <property type="match status" value="1"/>
</dbReference>
<accession>A0AAN9R1B7</accession>
<evidence type="ECO:0000256" key="17">
    <source>
        <dbReference type="ARBA" id="ARBA00076040"/>
    </source>
</evidence>
<dbReference type="EMBL" id="JAYMYQ010000002">
    <property type="protein sequence ID" value="KAK7350493.1"/>
    <property type="molecule type" value="Genomic_DNA"/>
</dbReference>
<comment type="catalytic activity">
    <reaction evidence="12">
        <text>cyclohexanecarbaldehyde + hydrogen cyanide = (2S)-2-cyclohexyl-2-hydroxyacetonitrile</text>
        <dbReference type="Rhea" id="RHEA:77423"/>
        <dbReference type="ChEBI" id="CHEBI:18407"/>
        <dbReference type="ChEBI" id="CHEBI:197359"/>
        <dbReference type="ChEBI" id="CHEBI:197360"/>
    </reaction>
</comment>
<comment type="caution">
    <text evidence="21">The sequence shown here is derived from an EMBL/GenBank/DDBJ whole genome shotgun (WGS) entry which is preliminary data.</text>
</comment>
<dbReference type="Proteomes" id="UP001367508">
    <property type="component" value="Unassembled WGS sequence"/>
</dbReference>
<dbReference type="Pfam" id="PF12697">
    <property type="entry name" value="Abhydrolase_6"/>
    <property type="match status" value="1"/>
</dbReference>
<dbReference type="PANTHER" id="PTHR10992:SF1077">
    <property type="entry name" value="ALPHA_BETA FOLD HYDROLASE"/>
    <property type="match status" value="1"/>
</dbReference>
<evidence type="ECO:0000256" key="14">
    <source>
        <dbReference type="ARBA" id="ARBA00060885"/>
    </source>
</evidence>
<dbReference type="GO" id="GO:0047606">
    <property type="term" value="F:(S)-hydroxynitrile lyase activity"/>
    <property type="evidence" value="ECO:0007669"/>
    <property type="project" value="UniProtKB-EC"/>
</dbReference>
<comment type="catalytic activity">
    <reaction evidence="8">
        <text>acrolein + hydrogen cyanide = (2S)-2-hydroxybut-3-enenitrile</text>
        <dbReference type="Rhea" id="RHEA:77411"/>
        <dbReference type="ChEBI" id="CHEBI:15368"/>
        <dbReference type="ChEBI" id="CHEBI:18407"/>
        <dbReference type="ChEBI" id="CHEBI:197356"/>
    </reaction>
</comment>
<keyword evidence="22" id="KW-1185">Reference proteome</keyword>
<dbReference type="Gene3D" id="3.40.50.1820">
    <property type="entry name" value="alpha/beta hydrolase"/>
    <property type="match status" value="1"/>
</dbReference>